<dbReference type="EMBL" id="GL376626">
    <property type="status" value="NOT_ANNOTATED_CDS"/>
    <property type="molecule type" value="Genomic_DNA"/>
</dbReference>
<evidence type="ECO:0000256" key="1">
    <source>
        <dbReference type="SAM" id="MobiDB-lite"/>
    </source>
</evidence>
<protein>
    <recommendedName>
        <fullName evidence="4">MIT domain-containing protein</fullName>
    </recommendedName>
</protein>
<dbReference type="eggNOG" id="ENOG502QV7W">
    <property type="taxonomic scope" value="Eukaryota"/>
</dbReference>
<accession>K3W8B8</accession>
<feature type="compositionally biased region" description="Acidic residues" evidence="1">
    <location>
        <begin position="542"/>
        <end position="557"/>
    </location>
</feature>
<dbReference type="SUPFAM" id="SSF116846">
    <property type="entry name" value="MIT domain"/>
    <property type="match status" value="1"/>
</dbReference>
<feature type="region of interest" description="Disordered" evidence="1">
    <location>
        <begin position="1"/>
        <end position="55"/>
    </location>
</feature>
<evidence type="ECO:0000313" key="2">
    <source>
        <dbReference type="EnsemblProtists" id="PYU1_T001209"/>
    </source>
</evidence>
<feature type="compositionally biased region" description="Acidic residues" evidence="1">
    <location>
        <begin position="472"/>
        <end position="485"/>
    </location>
</feature>
<dbReference type="AlphaFoldDB" id="K3W8B8"/>
<feature type="compositionally biased region" description="Low complexity" evidence="1">
    <location>
        <begin position="14"/>
        <end position="33"/>
    </location>
</feature>
<proteinExistence type="predicted"/>
<organism evidence="2 3">
    <name type="scientific">Globisporangium ultimum (strain ATCC 200006 / CBS 805.95 / DAOM BR144)</name>
    <name type="common">Pythium ultimum</name>
    <dbReference type="NCBI Taxonomy" id="431595"/>
    <lineage>
        <taxon>Eukaryota</taxon>
        <taxon>Sar</taxon>
        <taxon>Stramenopiles</taxon>
        <taxon>Oomycota</taxon>
        <taxon>Peronosporomycetes</taxon>
        <taxon>Pythiales</taxon>
        <taxon>Pythiaceae</taxon>
        <taxon>Globisporangium</taxon>
    </lineage>
</organism>
<evidence type="ECO:0008006" key="4">
    <source>
        <dbReference type="Google" id="ProtNLM"/>
    </source>
</evidence>
<feature type="region of interest" description="Disordered" evidence="1">
    <location>
        <begin position="280"/>
        <end position="350"/>
    </location>
</feature>
<feature type="compositionally biased region" description="Polar residues" evidence="1">
    <location>
        <begin position="416"/>
        <end position="427"/>
    </location>
</feature>
<dbReference type="HOGENOM" id="CLU_024236_0_0_1"/>
<feature type="compositionally biased region" description="Pro residues" evidence="1">
    <location>
        <begin position="34"/>
        <end position="43"/>
    </location>
</feature>
<dbReference type="InterPro" id="IPR036181">
    <property type="entry name" value="MIT_dom_sf"/>
</dbReference>
<feature type="compositionally biased region" description="Basic and acidic residues" evidence="1">
    <location>
        <begin position="428"/>
        <end position="456"/>
    </location>
</feature>
<feature type="region of interest" description="Disordered" evidence="1">
    <location>
        <begin position="416"/>
        <end position="557"/>
    </location>
</feature>
<feature type="compositionally biased region" description="Low complexity" evidence="1">
    <location>
        <begin position="321"/>
        <end position="340"/>
    </location>
</feature>
<dbReference type="OMA" id="QRTSYSH"/>
<dbReference type="VEuPathDB" id="FungiDB:PYU1_G001209"/>
<sequence length="557" mass="61715">MAARLDLEARLRALRAPKATTTSSSSSTASSPAPHLPTPPNSPPSRAAASPSVQTPLVDDAHAWPEVPHAWPEVPRAAPTRRNSSLYVALEVTVIPRRASSVSSNSSQHRQPLEILPAPMVAAPAPAPMVPISSLLGPAYDEAVHLAQFAIDSERSRNVHTAIDAYIRAGQMLISIGRQQHTAHLQNIVKKKALALLERAEGLSDWVTSVTAVDNSEAAIDAAFAESQRENEQSLTEKEALVAQMKSENTKMSEKLNQLVLLTKVRARFRRVLSDRRARKEAEKAMHNATLNDAKDNNGGDLETATEEEDEEHERQRLRSRSSSTSSTASSSFSSSGGFPRPSPEVREEQKRDLINELHTRIGLPEINQLRKFKPLSTDATKDIRHVELEDELEAARLEAERLRVAVQEMEEAFQSTLEQTRQQSLKLKQEKDENLAKMEDELQRVRSELEHERRLTAKSFGSSSRSMYVMDDNEDEDPDSYEDVDMIRTLRSSLHAMDAPRSSASSKGLGKDSSASRTNHDNQGPEADSSLRKYKWSTSESSEDDSDVDEDGGVWL</sequence>
<name>K3W8B8_GLOUD</name>
<feature type="compositionally biased region" description="Basic and acidic residues" evidence="1">
    <location>
        <begin position="1"/>
        <end position="11"/>
    </location>
</feature>
<dbReference type="Proteomes" id="UP000019132">
    <property type="component" value="Unassembled WGS sequence"/>
</dbReference>
<reference evidence="3" key="1">
    <citation type="journal article" date="2010" name="Genome Biol.">
        <title>Genome sequence of the necrotrophic plant pathogen Pythium ultimum reveals original pathogenicity mechanisms and effector repertoire.</title>
        <authorList>
            <person name="Levesque C.A."/>
            <person name="Brouwer H."/>
            <person name="Cano L."/>
            <person name="Hamilton J.P."/>
            <person name="Holt C."/>
            <person name="Huitema E."/>
            <person name="Raffaele S."/>
            <person name="Robideau G.P."/>
            <person name="Thines M."/>
            <person name="Win J."/>
            <person name="Zerillo M.M."/>
            <person name="Beakes G.W."/>
            <person name="Boore J.L."/>
            <person name="Busam D."/>
            <person name="Dumas B."/>
            <person name="Ferriera S."/>
            <person name="Fuerstenberg S.I."/>
            <person name="Gachon C.M."/>
            <person name="Gaulin E."/>
            <person name="Govers F."/>
            <person name="Grenville-Briggs L."/>
            <person name="Horner N."/>
            <person name="Hostetler J."/>
            <person name="Jiang R.H."/>
            <person name="Johnson J."/>
            <person name="Krajaejun T."/>
            <person name="Lin H."/>
            <person name="Meijer H.J."/>
            <person name="Moore B."/>
            <person name="Morris P."/>
            <person name="Phuntmart V."/>
            <person name="Puiu D."/>
            <person name="Shetty J."/>
            <person name="Stajich J.E."/>
            <person name="Tripathy S."/>
            <person name="Wawra S."/>
            <person name="van West P."/>
            <person name="Whitty B.R."/>
            <person name="Coutinho P.M."/>
            <person name="Henrissat B."/>
            <person name="Martin F."/>
            <person name="Thomas P.D."/>
            <person name="Tyler B.M."/>
            <person name="De Vries R.P."/>
            <person name="Kamoun S."/>
            <person name="Yandell M."/>
            <person name="Tisserat N."/>
            <person name="Buell C.R."/>
        </authorList>
    </citation>
    <scope>NUCLEOTIDE SEQUENCE</scope>
    <source>
        <strain evidence="3">DAOM:BR144</strain>
    </source>
</reference>
<evidence type="ECO:0000313" key="3">
    <source>
        <dbReference type="Proteomes" id="UP000019132"/>
    </source>
</evidence>
<keyword evidence="3" id="KW-1185">Reference proteome</keyword>
<reference evidence="2" key="3">
    <citation type="submission" date="2015-02" db="UniProtKB">
        <authorList>
            <consortium name="EnsemblProtists"/>
        </authorList>
    </citation>
    <scope>IDENTIFICATION</scope>
    <source>
        <strain evidence="2">DAOM BR144</strain>
    </source>
</reference>
<dbReference type="Gene3D" id="1.20.58.80">
    <property type="entry name" value="Phosphotransferase system, lactose/cellobiose-type IIA subunit"/>
    <property type="match status" value="1"/>
</dbReference>
<dbReference type="InParanoid" id="K3W8B8"/>
<dbReference type="EnsemblProtists" id="PYU1_T001209">
    <property type="protein sequence ID" value="PYU1_T001209"/>
    <property type="gene ID" value="PYU1_G001209"/>
</dbReference>
<reference evidence="3" key="2">
    <citation type="submission" date="2010-04" db="EMBL/GenBank/DDBJ databases">
        <authorList>
            <person name="Buell R."/>
            <person name="Hamilton J."/>
            <person name="Hostetler J."/>
        </authorList>
    </citation>
    <scope>NUCLEOTIDE SEQUENCE [LARGE SCALE GENOMIC DNA]</scope>
    <source>
        <strain evidence="3">DAOM:BR144</strain>
    </source>
</reference>